<accession>A0A6S7G620</accession>
<dbReference type="OrthoDB" id="10260307at2759"/>
<dbReference type="PANTHER" id="PTHR46763">
    <property type="entry name" value="DYNEIN REGULATORY COMPLEX PROTEIN 8"/>
    <property type="match status" value="1"/>
</dbReference>
<dbReference type="Gene3D" id="1.10.238.10">
    <property type="entry name" value="EF-hand"/>
    <property type="match status" value="2"/>
</dbReference>
<dbReference type="InterPro" id="IPR011992">
    <property type="entry name" value="EF-hand-dom_pair"/>
</dbReference>
<dbReference type="GO" id="GO:0005509">
    <property type="term" value="F:calcium ion binding"/>
    <property type="evidence" value="ECO:0007669"/>
    <property type="project" value="InterPro"/>
</dbReference>
<keyword evidence="2" id="KW-1185">Reference proteome</keyword>
<organism evidence="1 2">
    <name type="scientific">Paramuricea clavata</name>
    <name type="common">Red gorgonian</name>
    <name type="synonym">Violescent sea-whip</name>
    <dbReference type="NCBI Taxonomy" id="317549"/>
    <lineage>
        <taxon>Eukaryota</taxon>
        <taxon>Metazoa</taxon>
        <taxon>Cnidaria</taxon>
        <taxon>Anthozoa</taxon>
        <taxon>Octocorallia</taxon>
        <taxon>Malacalcyonacea</taxon>
        <taxon>Plexauridae</taxon>
        <taxon>Paramuricea</taxon>
    </lineage>
</organism>
<evidence type="ECO:0000313" key="1">
    <source>
        <dbReference type="EMBL" id="CAB3981130.1"/>
    </source>
</evidence>
<dbReference type="EMBL" id="CACRXK020000356">
    <property type="protein sequence ID" value="CAB3981130.1"/>
    <property type="molecule type" value="Genomic_DNA"/>
</dbReference>
<evidence type="ECO:0000313" key="2">
    <source>
        <dbReference type="Proteomes" id="UP001152795"/>
    </source>
</evidence>
<reference evidence="1" key="1">
    <citation type="submission" date="2020-04" db="EMBL/GenBank/DDBJ databases">
        <authorList>
            <person name="Alioto T."/>
            <person name="Alioto T."/>
            <person name="Gomez Garrido J."/>
        </authorList>
    </citation>
    <scope>NUCLEOTIDE SEQUENCE</scope>
    <source>
        <strain evidence="1">A484AB</strain>
    </source>
</reference>
<dbReference type="SMART" id="SM00054">
    <property type="entry name" value="EFh"/>
    <property type="match status" value="2"/>
</dbReference>
<dbReference type="PANTHER" id="PTHR46763:SF1">
    <property type="entry name" value="DYNEIN REGULATORY COMPLEX PROTEIN 8"/>
    <property type="match status" value="1"/>
</dbReference>
<proteinExistence type="predicted"/>
<dbReference type="CDD" id="cd00051">
    <property type="entry name" value="EFh"/>
    <property type="match status" value="1"/>
</dbReference>
<dbReference type="PROSITE" id="PS50222">
    <property type="entry name" value="EF_HAND_2"/>
    <property type="match status" value="1"/>
</dbReference>
<dbReference type="Pfam" id="PF13499">
    <property type="entry name" value="EF-hand_7"/>
    <property type="match status" value="1"/>
</dbReference>
<dbReference type="SUPFAM" id="SSF47473">
    <property type="entry name" value="EF-hand"/>
    <property type="match status" value="1"/>
</dbReference>
<name>A0A6S7G620_PARCT</name>
<comment type="caution">
    <text evidence="1">The sequence shown here is derived from an EMBL/GenBank/DDBJ whole genome shotgun (WGS) entry which is preliminary data.</text>
</comment>
<dbReference type="FunFam" id="1.10.238.10:FF:000001">
    <property type="entry name" value="Calmodulin 1"/>
    <property type="match status" value="1"/>
</dbReference>
<gene>
    <name evidence="1" type="ORF">PACLA_8A048502</name>
</gene>
<sequence>MAAQMENSDQSAAAIQKSISAAFDIFDHESNKTVDMREIGTIVRSLKCCPTEGELHDILADVEEDEPTGYVRYEKFEPVMMNILMQKKYRPCSEEQLRKAFEVLDQDNKGYLTTEELTKYVTESGEPFTQEEMEEMMSASVDPDQGVVFYKDYIPMMVVEES</sequence>
<dbReference type="AlphaFoldDB" id="A0A6S7G620"/>
<protein>
    <submittedName>
        <fullName evidence="1">EF-hand calcium-binding domain-containing 2-like</fullName>
    </submittedName>
</protein>
<dbReference type="InterPro" id="IPR002048">
    <property type="entry name" value="EF_hand_dom"/>
</dbReference>
<dbReference type="Proteomes" id="UP001152795">
    <property type="component" value="Unassembled WGS sequence"/>
</dbReference>